<protein>
    <recommendedName>
        <fullName evidence="10">Ionotropic glutamate receptor C-terminal domain-containing protein</fullName>
    </recommendedName>
</protein>
<dbReference type="GO" id="GO:0015276">
    <property type="term" value="F:ligand-gated monoatomic ion channel activity"/>
    <property type="evidence" value="ECO:0007669"/>
    <property type="project" value="InterPro"/>
</dbReference>
<dbReference type="OrthoDB" id="5984008at2759"/>
<dbReference type="GO" id="GO:0005886">
    <property type="term" value="C:plasma membrane"/>
    <property type="evidence" value="ECO:0007669"/>
    <property type="project" value="UniProtKB-SubCell"/>
</dbReference>
<name>A0A653CGG2_CALMS</name>
<comment type="similarity">
    <text evidence="2">Belongs to the glutamate-gated ion channel (TC 1.A.10.1) family.</text>
</comment>
<sequence>MGLMEILVAGLCLNSTCKEDLETPRINHRKNLLSKLKEDIKTETFKIATFQNNYLNGYTKKNGVIEGTGVAFDIIKILQEKLKFNYTTVIPENEVYLTENVREKGAKMLLDTQQADFIAGFLPMITTKDDNVTYSRSLDTADWSILLRRPRESAQGSGLLAPFDGAVWALIVVSVLAVGPIVHILIAIGWRAITSPTEGDDPKQYNLSNCMWFVYGALLKQGSTLNPKTDSARLLFATWWLFILILTAFYTANLTAFLTLSKFTLPINSASDLGRKRIKWVTNKANGIRDVITSESRADIKPSDKLIHEIGIYRECPNLDDKTIVEDYVSGKSMMFVREVSVLYHLMYSDYKEKVKRGIDETKRCTYVVAKFPVFQFPRAFAYSSNFKYKVLFDSTIQHLVESGIIGYKLNENLPEAEVCPLNLGNTERKLRNTDLLLTYLIVGGGLAVAFAVFW</sequence>
<keyword evidence="4 9" id="KW-0812">Transmembrane</keyword>
<evidence type="ECO:0000256" key="3">
    <source>
        <dbReference type="ARBA" id="ARBA00022475"/>
    </source>
</evidence>
<gene>
    <name evidence="11" type="ORF">CALMAC_LOCUS8787</name>
</gene>
<feature type="domain" description="Ionotropic glutamate receptor C-terminal" evidence="10">
    <location>
        <begin position="166"/>
        <end position="446"/>
    </location>
</feature>
<keyword evidence="7" id="KW-0675">Receptor</keyword>
<dbReference type="AlphaFoldDB" id="A0A653CGG2"/>
<dbReference type="FunFam" id="1.10.287.70:FF:000143">
    <property type="entry name" value="Probable glutamate receptor"/>
    <property type="match status" value="1"/>
</dbReference>
<evidence type="ECO:0000256" key="1">
    <source>
        <dbReference type="ARBA" id="ARBA00004651"/>
    </source>
</evidence>
<feature type="transmembrane region" description="Helical" evidence="9">
    <location>
        <begin position="234"/>
        <end position="260"/>
    </location>
</feature>
<dbReference type="Proteomes" id="UP000410492">
    <property type="component" value="Unassembled WGS sequence"/>
</dbReference>
<keyword evidence="12" id="KW-1185">Reference proteome</keyword>
<keyword evidence="5 9" id="KW-1133">Transmembrane helix</keyword>
<evidence type="ECO:0000259" key="10">
    <source>
        <dbReference type="Pfam" id="PF00060"/>
    </source>
</evidence>
<proteinExistence type="inferred from homology"/>
<dbReference type="Gene3D" id="3.40.190.10">
    <property type="entry name" value="Periplasmic binding protein-like II"/>
    <property type="match status" value="1"/>
</dbReference>
<evidence type="ECO:0000256" key="4">
    <source>
        <dbReference type="ARBA" id="ARBA00022692"/>
    </source>
</evidence>
<dbReference type="PANTHER" id="PTHR42643:SF24">
    <property type="entry name" value="IONOTROPIC RECEPTOR 60A"/>
    <property type="match status" value="1"/>
</dbReference>
<feature type="transmembrane region" description="Helical" evidence="9">
    <location>
        <begin position="167"/>
        <end position="193"/>
    </location>
</feature>
<evidence type="ECO:0000256" key="5">
    <source>
        <dbReference type="ARBA" id="ARBA00022989"/>
    </source>
</evidence>
<organism evidence="11 12">
    <name type="scientific">Callosobruchus maculatus</name>
    <name type="common">Southern cowpea weevil</name>
    <name type="synonym">Pulse bruchid</name>
    <dbReference type="NCBI Taxonomy" id="64391"/>
    <lineage>
        <taxon>Eukaryota</taxon>
        <taxon>Metazoa</taxon>
        <taxon>Ecdysozoa</taxon>
        <taxon>Arthropoda</taxon>
        <taxon>Hexapoda</taxon>
        <taxon>Insecta</taxon>
        <taxon>Pterygota</taxon>
        <taxon>Neoptera</taxon>
        <taxon>Endopterygota</taxon>
        <taxon>Coleoptera</taxon>
        <taxon>Polyphaga</taxon>
        <taxon>Cucujiformia</taxon>
        <taxon>Chrysomeloidea</taxon>
        <taxon>Chrysomelidae</taxon>
        <taxon>Bruchinae</taxon>
        <taxon>Bruchini</taxon>
        <taxon>Callosobruchus</taxon>
    </lineage>
</organism>
<evidence type="ECO:0000256" key="6">
    <source>
        <dbReference type="ARBA" id="ARBA00023136"/>
    </source>
</evidence>
<evidence type="ECO:0000256" key="2">
    <source>
        <dbReference type="ARBA" id="ARBA00008685"/>
    </source>
</evidence>
<evidence type="ECO:0000256" key="7">
    <source>
        <dbReference type="ARBA" id="ARBA00023170"/>
    </source>
</evidence>
<keyword evidence="6 9" id="KW-0472">Membrane</keyword>
<accession>A0A653CGG2</accession>
<keyword evidence="3" id="KW-1003">Cell membrane</keyword>
<evidence type="ECO:0000256" key="9">
    <source>
        <dbReference type="SAM" id="Phobius"/>
    </source>
</evidence>
<dbReference type="InterPro" id="IPR001320">
    <property type="entry name" value="Iontro_rcpt_C"/>
</dbReference>
<keyword evidence="8" id="KW-0325">Glycoprotein</keyword>
<feature type="transmembrane region" description="Helical" evidence="9">
    <location>
        <begin position="436"/>
        <end position="454"/>
    </location>
</feature>
<evidence type="ECO:0000313" key="11">
    <source>
        <dbReference type="EMBL" id="VEN46806.1"/>
    </source>
</evidence>
<dbReference type="GO" id="GO:0050906">
    <property type="term" value="P:detection of stimulus involved in sensory perception"/>
    <property type="evidence" value="ECO:0007669"/>
    <property type="project" value="UniProtKB-ARBA"/>
</dbReference>
<dbReference type="Gene3D" id="1.10.287.70">
    <property type="match status" value="1"/>
</dbReference>
<dbReference type="SUPFAM" id="SSF53850">
    <property type="entry name" value="Periplasmic binding protein-like II"/>
    <property type="match status" value="1"/>
</dbReference>
<dbReference type="PANTHER" id="PTHR42643">
    <property type="entry name" value="IONOTROPIC RECEPTOR 20A-RELATED"/>
    <property type="match status" value="1"/>
</dbReference>
<evidence type="ECO:0000313" key="12">
    <source>
        <dbReference type="Proteomes" id="UP000410492"/>
    </source>
</evidence>
<comment type="subcellular location">
    <subcellularLocation>
        <location evidence="1">Cell membrane</location>
        <topology evidence="1">Multi-pass membrane protein</topology>
    </subcellularLocation>
</comment>
<evidence type="ECO:0000256" key="8">
    <source>
        <dbReference type="ARBA" id="ARBA00023180"/>
    </source>
</evidence>
<dbReference type="Pfam" id="PF00060">
    <property type="entry name" value="Lig_chan"/>
    <property type="match status" value="1"/>
</dbReference>
<dbReference type="InterPro" id="IPR052192">
    <property type="entry name" value="Insect_Ionotropic_Sensory_Rcpt"/>
</dbReference>
<dbReference type="EMBL" id="CAACVG010007740">
    <property type="protein sequence ID" value="VEN46806.1"/>
    <property type="molecule type" value="Genomic_DNA"/>
</dbReference>
<reference evidence="11 12" key="1">
    <citation type="submission" date="2019-01" db="EMBL/GenBank/DDBJ databases">
        <authorList>
            <person name="Sayadi A."/>
        </authorList>
    </citation>
    <scope>NUCLEOTIDE SEQUENCE [LARGE SCALE GENOMIC DNA]</scope>
</reference>